<dbReference type="EMBL" id="CP119966">
    <property type="protein sequence ID" value="WFD41272.1"/>
    <property type="molecule type" value="Genomic_DNA"/>
</dbReference>
<dbReference type="PROSITE" id="PS50330">
    <property type="entry name" value="UIM"/>
    <property type="match status" value="1"/>
</dbReference>
<dbReference type="GeneID" id="85227920"/>
<accession>A0AAF0FAG0</accession>
<gene>
    <name evidence="2" type="ORF">MJAP1_004269</name>
</gene>
<name>A0AAF0FAG0_9BASI</name>
<evidence type="ECO:0000313" key="3">
    <source>
        <dbReference type="Proteomes" id="UP001217754"/>
    </source>
</evidence>
<dbReference type="PANTHER" id="PTHR39597:SF1">
    <property type="entry name" value="UBA DOMAIN-CONTAINING PROTEIN RUP1"/>
    <property type="match status" value="1"/>
</dbReference>
<dbReference type="AlphaFoldDB" id="A0AAF0FAG0"/>
<dbReference type="SUPFAM" id="SSF46934">
    <property type="entry name" value="UBA-like"/>
    <property type="match status" value="1"/>
</dbReference>
<keyword evidence="3" id="KW-1185">Reference proteome</keyword>
<reference evidence="2" key="1">
    <citation type="submission" date="2023-03" db="EMBL/GenBank/DDBJ databases">
        <title>Mating type loci evolution in Malassezia.</title>
        <authorList>
            <person name="Coelho M.A."/>
        </authorList>
    </citation>
    <scope>NUCLEOTIDE SEQUENCE</scope>
    <source>
        <strain evidence="2">CBS 9431</strain>
    </source>
</reference>
<dbReference type="PANTHER" id="PTHR39597">
    <property type="entry name" value="UBA DOMAIN-CONTAINING PROTEIN RUP1"/>
    <property type="match status" value="1"/>
</dbReference>
<dbReference type="InterPro" id="IPR055335">
    <property type="entry name" value="Ucp6/RUP1"/>
</dbReference>
<feature type="region of interest" description="Disordered" evidence="1">
    <location>
        <begin position="19"/>
        <end position="70"/>
    </location>
</feature>
<dbReference type="InterPro" id="IPR009060">
    <property type="entry name" value="UBA-like_sf"/>
</dbReference>
<sequence length="589" mass="64163">MERQVQELQGILGCTPEQAAAALRETGGDMDRAMNRLLDGETPQPPALPAPADAPQGPPASPAYVNPDDEDAELQKAMAASIAPPPQRDTNMSEDEQLMRVLAESVQSETQRDAKFADEHKALDRLRTEGGPVALVPSVPVYTAVALVLEALYAIPSARDAFLGFPLPEHVTSVSSYWAGAHAARTPNETAIPVQAYPSVVLVQRVQTLFTVMQHTSRAALVLGDIVDVVPRDYMLQASRNAEMHVLLEVFLESLVHAYLEAMLIAVETIVCSSRTATVAARAEQADHDRGLFQSYATTALAAPEDGATPGEAQPTATITLVHSETDTFVRACLFSKLMASSEMDSLLITRPADVLLLNVQHQAEAALPPFRIEESISLDAFLWHTRRGGRIDNDPRWQQLQTWDDEKLALAQQRARLVAPMGKPVHELLTTCAKVRAAGDQYAELADWMGDVQHALHSEVQTLDVRLGELHDAMLTTRAALVRELDAAASETQEYAYTLCAVLLASRQGDCAYVRDGEQWYKLEQGRADRVSFDDLASDRRGLDEGRGVSHLAYARTGVPATPLRQAAMATVEAVAKDNTHATETRCT</sequence>
<organism evidence="2 3">
    <name type="scientific">Malassezia japonica</name>
    <dbReference type="NCBI Taxonomy" id="223818"/>
    <lineage>
        <taxon>Eukaryota</taxon>
        <taxon>Fungi</taxon>
        <taxon>Dikarya</taxon>
        <taxon>Basidiomycota</taxon>
        <taxon>Ustilaginomycotina</taxon>
        <taxon>Malasseziomycetes</taxon>
        <taxon>Malasseziales</taxon>
        <taxon>Malasseziaceae</taxon>
        <taxon>Malassezia</taxon>
    </lineage>
</organism>
<dbReference type="Pfam" id="PF23625">
    <property type="entry name" value="UIM_2"/>
    <property type="match status" value="2"/>
</dbReference>
<dbReference type="Proteomes" id="UP001217754">
    <property type="component" value="Chromosome 9"/>
</dbReference>
<dbReference type="InterPro" id="IPR003903">
    <property type="entry name" value="UIM_dom"/>
</dbReference>
<evidence type="ECO:0000313" key="2">
    <source>
        <dbReference type="EMBL" id="WFD41272.1"/>
    </source>
</evidence>
<dbReference type="RefSeq" id="XP_060124169.1">
    <property type="nucleotide sequence ID" value="XM_060268186.1"/>
</dbReference>
<proteinExistence type="predicted"/>
<dbReference type="Gene3D" id="1.10.8.10">
    <property type="entry name" value="DNA helicase RuvA subunit, C-terminal domain"/>
    <property type="match status" value="1"/>
</dbReference>
<protein>
    <recommendedName>
        <fullName evidence="4">UBA domain-containing protein</fullName>
    </recommendedName>
</protein>
<evidence type="ECO:0008006" key="4">
    <source>
        <dbReference type="Google" id="ProtNLM"/>
    </source>
</evidence>
<evidence type="ECO:0000256" key="1">
    <source>
        <dbReference type="SAM" id="MobiDB-lite"/>
    </source>
</evidence>